<dbReference type="PANTHER" id="PTHR22916:SF3">
    <property type="entry name" value="UDP-GLCNAC:BETAGAL BETA-1,3-N-ACETYLGLUCOSAMINYLTRANSFERASE-LIKE PROTEIN 1"/>
    <property type="match status" value="1"/>
</dbReference>
<dbReference type="Pfam" id="PF00535">
    <property type="entry name" value="Glycos_transf_2"/>
    <property type="match status" value="1"/>
</dbReference>
<dbReference type="InterPro" id="IPR001173">
    <property type="entry name" value="Glyco_trans_2-like"/>
</dbReference>
<dbReference type="InterPro" id="IPR029044">
    <property type="entry name" value="Nucleotide-diphossugar_trans"/>
</dbReference>
<evidence type="ECO:0000259" key="1">
    <source>
        <dbReference type="Pfam" id="PF00535"/>
    </source>
</evidence>
<dbReference type="CDD" id="cd00761">
    <property type="entry name" value="Glyco_tranf_GTA_type"/>
    <property type="match status" value="1"/>
</dbReference>
<proteinExistence type="predicted"/>
<gene>
    <name evidence="2" type="ORF">FKG95_21805</name>
</gene>
<keyword evidence="2" id="KW-0808">Transferase</keyword>
<accession>A0A545TGA5</accession>
<dbReference type="OrthoDB" id="6383742at2"/>
<feature type="domain" description="Glycosyltransferase 2-like" evidence="1">
    <location>
        <begin position="35"/>
        <end position="153"/>
    </location>
</feature>
<dbReference type="Gene3D" id="3.90.550.10">
    <property type="entry name" value="Spore Coat Polysaccharide Biosynthesis Protein SpsA, Chain A"/>
    <property type="match status" value="1"/>
</dbReference>
<dbReference type="EMBL" id="VHSH01000008">
    <property type="protein sequence ID" value="TQV76270.1"/>
    <property type="molecule type" value="Genomic_DNA"/>
</dbReference>
<sequence>MPNKSFSVYLGSPLNQPRGSKASEFLWIRMSSNVTVIVPTFNRAKYLPACLESLLAQSDAADRIIVVDDGSTDGTAGILKTFRDRIECVRQDNQGKAAALNRAMPMVESEYVWVFDDDDVALPDAITLHLNALEGSGHGFSYASYQRATTNEDGSLQPGPVRRAESYDDRALFIDLLEENLLPQPSIIVRNECYKRLGPFDERLVRSQDYDMLLRLSRSYTAVAVAGITYYYRLHDGARGSGNDNFAFSAVNDKWIKYDQIIFDGLYEKLALWEYLPEVSTEHTLTPQQRQRALIKRFSVMMRYCLWDSAVADLTDLLRESLADASLSDGERQILHRIFENRALLMFRWGYDGSRIRKELRGGNRKLADQIRVELSKSLYYELNRDLAGGNRRDALRIAARLVPLLGVRGLLAASSAK</sequence>
<reference evidence="2 3" key="1">
    <citation type="submission" date="2019-06" db="EMBL/GenBank/DDBJ databases">
        <title>Whole genome sequence for Rhodospirillaceae sp. R148.</title>
        <authorList>
            <person name="Wang G."/>
        </authorList>
    </citation>
    <scope>NUCLEOTIDE SEQUENCE [LARGE SCALE GENOMIC DNA]</scope>
    <source>
        <strain evidence="2 3">R148</strain>
    </source>
</reference>
<dbReference type="Proteomes" id="UP000315252">
    <property type="component" value="Unassembled WGS sequence"/>
</dbReference>
<protein>
    <submittedName>
        <fullName evidence="2">Glycosyltransferase family 2 protein</fullName>
    </submittedName>
</protein>
<dbReference type="SUPFAM" id="SSF53448">
    <property type="entry name" value="Nucleotide-diphospho-sugar transferases"/>
    <property type="match status" value="1"/>
</dbReference>
<dbReference type="PANTHER" id="PTHR22916">
    <property type="entry name" value="GLYCOSYLTRANSFERASE"/>
    <property type="match status" value="1"/>
</dbReference>
<organism evidence="2 3">
    <name type="scientific">Denitrobaculum tricleocarpae</name>
    <dbReference type="NCBI Taxonomy" id="2591009"/>
    <lineage>
        <taxon>Bacteria</taxon>
        <taxon>Pseudomonadati</taxon>
        <taxon>Pseudomonadota</taxon>
        <taxon>Alphaproteobacteria</taxon>
        <taxon>Rhodospirillales</taxon>
        <taxon>Rhodospirillaceae</taxon>
        <taxon>Denitrobaculum</taxon>
    </lineage>
</organism>
<evidence type="ECO:0000313" key="2">
    <source>
        <dbReference type="EMBL" id="TQV76270.1"/>
    </source>
</evidence>
<dbReference type="GO" id="GO:0016758">
    <property type="term" value="F:hexosyltransferase activity"/>
    <property type="evidence" value="ECO:0007669"/>
    <property type="project" value="UniProtKB-ARBA"/>
</dbReference>
<evidence type="ECO:0000313" key="3">
    <source>
        <dbReference type="Proteomes" id="UP000315252"/>
    </source>
</evidence>
<dbReference type="AlphaFoldDB" id="A0A545TGA5"/>
<name>A0A545TGA5_9PROT</name>
<comment type="caution">
    <text evidence="2">The sequence shown here is derived from an EMBL/GenBank/DDBJ whole genome shotgun (WGS) entry which is preliminary data.</text>
</comment>
<keyword evidence="3" id="KW-1185">Reference proteome</keyword>